<dbReference type="InterPro" id="IPR002110">
    <property type="entry name" value="Ankyrin_rpt"/>
</dbReference>
<keyword evidence="3" id="KW-1185">Reference proteome</keyword>
<dbReference type="Pfam" id="PF13857">
    <property type="entry name" value="Ank_5"/>
    <property type="match status" value="1"/>
</dbReference>
<dbReference type="EMBL" id="CAXAMM010009446">
    <property type="protein sequence ID" value="CAK9020379.1"/>
    <property type="molecule type" value="Genomic_DNA"/>
</dbReference>
<gene>
    <name evidence="2" type="ORF">SCF082_LOCUS14895</name>
</gene>
<dbReference type="PROSITE" id="PS50088">
    <property type="entry name" value="ANK_REPEAT"/>
    <property type="match status" value="1"/>
</dbReference>
<proteinExistence type="predicted"/>
<dbReference type="Proteomes" id="UP001642464">
    <property type="component" value="Unassembled WGS sequence"/>
</dbReference>
<reference evidence="2 3" key="1">
    <citation type="submission" date="2024-02" db="EMBL/GenBank/DDBJ databases">
        <authorList>
            <person name="Chen Y."/>
            <person name="Shah S."/>
            <person name="Dougan E. K."/>
            <person name="Thang M."/>
            <person name="Chan C."/>
        </authorList>
    </citation>
    <scope>NUCLEOTIDE SEQUENCE [LARGE SCALE GENOMIC DNA]</scope>
</reference>
<comment type="caution">
    <text evidence="2">The sequence shown here is derived from an EMBL/GenBank/DDBJ whole genome shotgun (WGS) entry which is preliminary data.</text>
</comment>
<dbReference type="Gene3D" id="1.25.40.20">
    <property type="entry name" value="Ankyrin repeat-containing domain"/>
    <property type="match status" value="1"/>
</dbReference>
<organism evidence="2 3">
    <name type="scientific">Durusdinium trenchii</name>
    <dbReference type="NCBI Taxonomy" id="1381693"/>
    <lineage>
        <taxon>Eukaryota</taxon>
        <taxon>Sar</taxon>
        <taxon>Alveolata</taxon>
        <taxon>Dinophyceae</taxon>
        <taxon>Suessiales</taxon>
        <taxon>Symbiodiniaceae</taxon>
        <taxon>Durusdinium</taxon>
    </lineage>
</organism>
<keyword evidence="1" id="KW-0040">ANK repeat</keyword>
<evidence type="ECO:0000256" key="1">
    <source>
        <dbReference type="PROSITE-ProRule" id="PRU00023"/>
    </source>
</evidence>
<dbReference type="SUPFAM" id="SSF48403">
    <property type="entry name" value="Ankyrin repeat"/>
    <property type="match status" value="1"/>
</dbReference>
<evidence type="ECO:0000313" key="3">
    <source>
        <dbReference type="Proteomes" id="UP001642464"/>
    </source>
</evidence>
<feature type="repeat" description="ANK" evidence="1">
    <location>
        <begin position="88"/>
        <end position="120"/>
    </location>
</feature>
<accession>A0ABP0K2H5</accession>
<protein>
    <submittedName>
        <fullName evidence="2">BCL-6 corepressor-like protein 1 (BCoR-L1) (BCoR-like protein 1)</fullName>
    </submittedName>
</protein>
<evidence type="ECO:0000313" key="2">
    <source>
        <dbReference type="EMBL" id="CAK9020379.1"/>
    </source>
</evidence>
<dbReference type="PROSITE" id="PS50297">
    <property type="entry name" value="ANK_REP_REGION"/>
    <property type="match status" value="1"/>
</dbReference>
<name>A0ABP0K2H5_9DINO</name>
<sequence>MAPATEFSFEQIGGRCKLVTEEEAVRSCSAEEVKEYELKRQAKLQEAKDKELKLRERRARDWKKIEDFLLEHHFAGVNDVKSGWFGLQRSYPLHAAAKEQNVTIMNLLLKYGADPKQKDSHGKRAMDYVLKKLKL</sequence>
<dbReference type="InterPro" id="IPR036770">
    <property type="entry name" value="Ankyrin_rpt-contain_sf"/>
</dbReference>